<proteinExistence type="predicted"/>
<organism evidence="2 3">
    <name type="scientific">Polaromonas eurypsychrophila</name>
    <dbReference type="NCBI Taxonomy" id="1614635"/>
    <lineage>
        <taxon>Bacteria</taxon>
        <taxon>Pseudomonadati</taxon>
        <taxon>Pseudomonadota</taxon>
        <taxon>Betaproteobacteria</taxon>
        <taxon>Burkholderiales</taxon>
        <taxon>Comamonadaceae</taxon>
        <taxon>Polaromonas</taxon>
    </lineage>
</organism>
<dbReference type="Proteomes" id="UP000620596">
    <property type="component" value="Unassembled WGS sequence"/>
</dbReference>
<dbReference type="EMBL" id="BMIG01000015">
    <property type="protein sequence ID" value="GGB10027.1"/>
    <property type="molecule type" value="Genomic_DNA"/>
</dbReference>
<evidence type="ECO:0000313" key="3">
    <source>
        <dbReference type="Proteomes" id="UP000620596"/>
    </source>
</evidence>
<comment type="caution">
    <text evidence="2">The sequence shown here is derived from an EMBL/GenBank/DDBJ whole genome shotgun (WGS) entry which is preliminary data.</text>
</comment>
<dbReference type="AlphaFoldDB" id="A0A916WLQ2"/>
<evidence type="ECO:0000256" key="1">
    <source>
        <dbReference type="SAM" id="MobiDB-lite"/>
    </source>
</evidence>
<reference evidence="2" key="2">
    <citation type="submission" date="2020-09" db="EMBL/GenBank/DDBJ databases">
        <authorList>
            <person name="Sun Q."/>
            <person name="Zhou Y."/>
        </authorList>
    </citation>
    <scope>NUCLEOTIDE SEQUENCE</scope>
    <source>
        <strain evidence="2">CGMCC 1.15322</strain>
    </source>
</reference>
<gene>
    <name evidence="2" type="ORF">GCM10011496_33710</name>
</gene>
<accession>A0A916WLQ2</accession>
<name>A0A916WLQ2_9BURK</name>
<reference evidence="2" key="1">
    <citation type="journal article" date="2014" name="Int. J. Syst. Evol. Microbiol.">
        <title>Complete genome sequence of Corynebacterium casei LMG S-19264T (=DSM 44701T), isolated from a smear-ripened cheese.</title>
        <authorList>
            <consortium name="US DOE Joint Genome Institute (JGI-PGF)"/>
            <person name="Walter F."/>
            <person name="Albersmeier A."/>
            <person name="Kalinowski J."/>
            <person name="Ruckert C."/>
        </authorList>
    </citation>
    <scope>NUCLEOTIDE SEQUENCE</scope>
    <source>
        <strain evidence="2">CGMCC 1.15322</strain>
    </source>
</reference>
<sequence length="275" mass="31098">MSSVNLGNLLNQLVRDARHAMFDQGELAQLTYGAFDIAARSMQDMKQEEIEVTFPVGYNFDRTPIPSTRTYKKDQLLSKYQFLAFHQLSVNALVQLVTLIETLVGDVVRAVVTRYPQKLGGKRTLSIQAVLESTTLEEVHVRATDALLNELAYRSPVEFADSMQQLVSVNLLECPSFHCYMEIKATRDIFVHNRGIANDIYVRKAGSHVRARSGMALPADIQYFLESYEHCLKIADWLEIELHGHWHSSEYEDRANPQIEIPTDPPAHPPEGSAP</sequence>
<feature type="region of interest" description="Disordered" evidence="1">
    <location>
        <begin position="253"/>
        <end position="275"/>
    </location>
</feature>
<protein>
    <submittedName>
        <fullName evidence="2">Uncharacterized protein</fullName>
    </submittedName>
</protein>
<keyword evidence="3" id="KW-1185">Reference proteome</keyword>
<evidence type="ECO:0000313" key="2">
    <source>
        <dbReference type="EMBL" id="GGB10027.1"/>
    </source>
</evidence>